<dbReference type="SUPFAM" id="SSF55136">
    <property type="entry name" value="Probable bacterial effector-binding domain"/>
    <property type="match status" value="1"/>
</dbReference>
<dbReference type="AlphaFoldDB" id="A0A926NWX8"/>
<dbReference type="Pfam" id="PF06445">
    <property type="entry name" value="GyrI-like"/>
    <property type="match status" value="1"/>
</dbReference>
<dbReference type="InterPro" id="IPR029442">
    <property type="entry name" value="GyrI-like"/>
</dbReference>
<protein>
    <submittedName>
        <fullName evidence="2">GyrI-like domain-containing protein</fullName>
    </submittedName>
</protein>
<evidence type="ECO:0000259" key="1">
    <source>
        <dbReference type="SMART" id="SM00871"/>
    </source>
</evidence>
<accession>A0A926NWX8</accession>
<dbReference type="InterPro" id="IPR050908">
    <property type="entry name" value="SmbC-like"/>
</dbReference>
<dbReference type="EMBL" id="JABFCZ010000003">
    <property type="protein sequence ID" value="MBD1545298.1"/>
    <property type="molecule type" value="Genomic_DNA"/>
</dbReference>
<evidence type="ECO:0000313" key="2">
    <source>
        <dbReference type="EMBL" id="MBD1545298.1"/>
    </source>
</evidence>
<dbReference type="InterPro" id="IPR011256">
    <property type="entry name" value="Reg_factor_effector_dom_sf"/>
</dbReference>
<dbReference type="Gene3D" id="3.20.80.10">
    <property type="entry name" value="Regulatory factor, effector binding domain"/>
    <property type="match status" value="1"/>
</dbReference>
<dbReference type="Proteomes" id="UP000598467">
    <property type="component" value="Unassembled WGS sequence"/>
</dbReference>
<organism evidence="2 3">
    <name type="scientific">Roseibium aggregatum</name>
    <dbReference type="NCBI Taxonomy" id="187304"/>
    <lineage>
        <taxon>Bacteria</taxon>
        <taxon>Pseudomonadati</taxon>
        <taxon>Pseudomonadota</taxon>
        <taxon>Alphaproteobacteria</taxon>
        <taxon>Hyphomicrobiales</taxon>
        <taxon>Stappiaceae</taxon>
        <taxon>Roseibium</taxon>
    </lineage>
</organism>
<comment type="caution">
    <text evidence="2">The sequence shown here is derived from an EMBL/GenBank/DDBJ whole genome shotgun (WGS) entry which is preliminary data.</text>
</comment>
<dbReference type="InterPro" id="IPR010499">
    <property type="entry name" value="AraC_E-bd"/>
</dbReference>
<dbReference type="PANTHER" id="PTHR40055:SF1">
    <property type="entry name" value="TRANSCRIPTIONAL REGULATOR YGIV-RELATED"/>
    <property type="match status" value="1"/>
</dbReference>
<sequence length="155" mass="17313">MLEFKLVDVAEIPYFYQERSCGMAPEEVNAAMSGAFQEVWDFLLESGVATTGKALTVYQSIDPERMTFRSGFSVESEAEASAEDPTRYATTPAGQILHFRHTGPYSKLRDSYGQMMAHVEKEGIRIGAPTWEVYLNDPTKTPEDELLTDVFVSLA</sequence>
<dbReference type="PANTHER" id="PTHR40055">
    <property type="entry name" value="TRANSCRIPTIONAL REGULATOR YGIV-RELATED"/>
    <property type="match status" value="1"/>
</dbReference>
<evidence type="ECO:0000313" key="3">
    <source>
        <dbReference type="Proteomes" id="UP000598467"/>
    </source>
</evidence>
<name>A0A926NWX8_9HYPH</name>
<dbReference type="SMART" id="SM00871">
    <property type="entry name" value="AraC_E_bind"/>
    <property type="match status" value="1"/>
</dbReference>
<dbReference type="RefSeq" id="WP_190289960.1">
    <property type="nucleotide sequence ID" value="NZ_JABFCZ010000003.1"/>
</dbReference>
<proteinExistence type="predicted"/>
<reference evidence="2" key="1">
    <citation type="submission" date="2020-05" db="EMBL/GenBank/DDBJ databases">
        <title>Identification of trans-AT polyketide cluster in two marine bacteria, producers of a novel glutaramide-containing polyketide sesbanimide D and analogs.</title>
        <authorList>
            <person name="Kacar D."/>
            <person name="Rodriguez P."/>
            <person name="Canedo L."/>
            <person name="Gonzalez E."/>
            <person name="Galan B."/>
            <person name="De La Calle F."/>
            <person name="Garcia J.L."/>
        </authorList>
    </citation>
    <scope>NUCLEOTIDE SEQUENCE</scope>
    <source>
        <strain evidence="2">PHM038</strain>
    </source>
</reference>
<feature type="domain" description="AraC effector-binding" evidence="1">
    <location>
        <begin position="2"/>
        <end position="155"/>
    </location>
</feature>
<gene>
    <name evidence="2" type="ORF">HK439_03420</name>
</gene>